<reference evidence="1 2" key="1">
    <citation type="submission" date="2023-12" db="EMBL/GenBank/DDBJ databases">
        <title>Genome sequencing and assembly of bacterial species from a model synthetic community.</title>
        <authorList>
            <person name="Hogle S.L."/>
        </authorList>
    </citation>
    <scope>NUCLEOTIDE SEQUENCE [LARGE SCALE GENOMIC DNA]</scope>
    <source>
        <strain evidence="1 2">HAMBI 2494</strain>
    </source>
</reference>
<dbReference type="RefSeq" id="WP_114814649.1">
    <property type="nucleotide sequence ID" value="NZ_CP139965.1"/>
</dbReference>
<organism evidence="1 2">
    <name type="scientific">Paraburkholderia kururiensis</name>
    <dbReference type="NCBI Taxonomy" id="984307"/>
    <lineage>
        <taxon>Bacteria</taxon>
        <taxon>Pseudomonadati</taxon>
        <taxon>Pseudomonadota</taxon>
        <taxon>Betaproteobacteria</taxon>
        <taxon>Burkholderiales</taxon>
        <taxon>Burkholderiaceae</taxon>
        <taxon>Paraburkholderia</taxon>
    </lineage>
</organism>
<evidence type="ECO:0000313" key="1">
    <source>
        <dbReference type="EMBL" id="WQD80333.1"/>
    </source>
</evidence>
<accession>A0ABZ0WSF6</accession>
<protein>
    <submittedName>
        <fullName evidence="1">Carboxypeptidase-like regulatory domain-containing protein</fullName>
    </submittedName>
</protein>
<proteinExistence type="predicted"/>
<dbReference type="InterPro" id="IPR008969">
    <property type="entry name" value="CarboxyPept-like_regulatory"/>
</dbReference>
<dbReference type="SUPFAM" id="SSF49464">
    <property type="entry name" value="Carboxypeptidase regulatory domain-like"/>
    <property type="match status" value="1"/>
</dbReference>
<evidence type="ECO:0000313" key="2">
    <source>
        <dbReference type="Proteomes" id="UP001325479"/>
    </source>
</evidence>
<dbReference type="EMBL" id="CP139965">
    <property type="protein sequence ID" value="WQD80333.1"/>
    <property type="molecule type" value="Genomic_DNA"/>
</dbReference>
<dbReference type="Proteomes" id="UP001325479">
    <property type="component" value="Chromosome"/>
</dbReference>
<gene>
    <name evidence="1" type="ORF">U0042_11990</name>
</gene>
<keyword evidence="2" id="KW-1185">Reference proteome</keyword>
<name>A0ABZ0WSF6_9BURK</name>
<sequence length="143" mass="15563">MKKRAILWMPAGVFAAVCGLQLAYGAEPGLPPMRHAGEIGYLSGGVGSDQSSAIKSVMHRYPLVLEFVGKTGADNEYLADVPVRIADAHGNNLLTTKANGPFMLLSLPRGRYVVSANYNGKTERREVDIEAATRAHEMFVWQM</sequence>